<feature type="domain" description="VTT" evidence="2">
    <location>
        <begin position="42"/>
        <end position="151"/>
    </location>
</feature>
<evidence type="ECO:0000259" key="2">
    <source>
        <dbReference type="Pfam" id="PF09335"/>
    </source>
</evidence>
<proteinExistence type="predicted"/>
<evidence type="ECO:0000313" key="4">
    <source>
        <dbReference type="Proteomes" id="UP000677687"/>
    </source>
</evidence>
<feature type="transmembrane region" description="Helical" evidence="1">
    <location>
        <begin position="53"/>
        <end position="73"/>
    </location>
</feature>
<gene>
    <name evidence="3" type="ORF">J4415_02485</name>
</gene>
<feature type="transmembrane region" description="Helical" evidence="1">
    <location>
        <begin position="141"/>
        <end position="159"/>
    </location>
</feature>
<reference evidence="3" key="1">
    <citation type="submission" date="2021-03" db="EMBL/GenBank/DDBJ databases">
        <authorList>
            <person name="Jaffe A."/>
        </authorList>
    </citation>
    <scope>NUCLEOTIDE SEQUENCE</scope>
    <source>
        <strain evidence="3">RIFCSPHIGHO2_01_FULL_AR10_44_11</strain>
    </source>
</reference>
<dbReference type="Pfam" id="PF09335">
    <property type="entry name" value="VTT_dom"/>
    <property type="match status" value="1"/>
</dbReference>
<organism evidence="3 4">
    <name type="scientific">Candidatus Iainarchaeum sp</name>
    <dbReference type="NCBI Taxonomy" id="3101447"/>
    <lineage>
        <taxon>Archaea</taxon>
        <taxon>Candidatus Iainarchaeota</taxon>
        <taxon>Candidatus Iainarchaeia</taxon>
        <taxon>Candidatus Iainarchaeales</taxon>
        <taxon>Candidatus Iainarchaeaceae</taxon>
        <taxon>Candidatus Iainarchaeum</taxon>
    </lineage>
</organism>
<dbReference type="EMBL" id="JAGVWD010000038">
    <property type="protein sequence ID" value="MBS3057473.1"/>
    <property type="molecule type" value="Genomic_DNA"/>
</dbReference>
<keyword evidence="1" id="KW-1133">Transmembrane helix</keyword>
<evidence type="ECO:0000313" key="3">
    <source>
        <dbReference type="EMBL" id="MBS3057473.1"/>
    </source>
</evidence>
<feature type="transmembrane region" description="Helical" evidence="1">
    <location>
        <begin position="102"/>
        <end position="129"/>
    </location>
</feature>
<name>A0A8T4KR25_9ARCH</name>
<feature type="transmembrane region" description="Helical" evidence="1">
    <location>
        <begin position="16"/>
        <end position="41"/>
    </location>
</feature>
<dbReference type="PANTHER" id="PTHR42709">
    <property type="entry name" value="ALKALINE PHOSPHATASE LIKE PROTEIN"/>
    <property type="match status" value="1"/>
</dbReference>
<reference evidence="3" key="2">
    <citation type="submission" date="2021-05" db="EMBL/GenBank/DDBJ databases">
        <title>Protein family content uncovers lineage relationships and bacterial pathway maintenance mechanisms in DPANN archaea.</title>
        <authorList>
            <person name="Castelle C.J."/>
            <person name="Meheust R."/>
            <person name="Jaffe A.L."/>
            <person name="Seitz K."/>
            <person name="Gong X."/>
            <person name="Baker B.J."/>
            <person name="Banfield J.F."/>
        </authorList>
    </citation>
    <scope>NUCLEOTIDE SEQUENCE</scope>
    <source>
        <strain evidence="3">RIFCSPHIGHO2_01_FULL_AR10_44_11</strain>
    </source>
</reference>
<protein>
    <submittedName>
        <fullName evidence="3">VTT domain-containing protein</fullName>
    </submittedName>
</protein>
<dbReference type="AlphaFoldDB" id="A0A8T4KR25"/>
<comment type="caution">
    <text evidence="3">The sequence shown here is derived from an EMBL/GenBank/DDBJ whole genome shotgun (WGS) entry which is preliminary data.</text>
</comment>
<dbReference type="Proteomes" id="UP000677687">
    <property type="component" value="Unassembled WGS sequence"/>
</dbReference>
<accession>A0A8T4KR25</accession>
<sequence length="165" mass="17568">MALDVLLTELIISLGYLGAGLAGFISSATLFLPTPAFIVIFIMAAPQFGFNPLFLGISAGIGAALGEMIGYGIGYGSEKLALNNYRDKLKVVEKYFEKFGGFFVITIFAATPLPFDVVGIFCGIMGYSLRKFIVATAIGKVIKYSAIAFAGFYGIAWLSKLFGLG</sequence>
<evidence type="ECO:0000256" key="1">
    <source>
        <dbReference type="SAM" id="Phobius"/>
    </source>
</evidence>
<dbReference type="InterPro" id="IPR051311">
    <property type="entry name" value="DedA_domain"/>
</dbReference>
<dbReference type="InterPro" id="IPR032816">
    <property type="entry name" value="VTT_dom"/>
</dbReference>
<keyword evidence="1" id="KW-0812">Transmembrane</keyword>
<keyword evidence="1" id="KW-0472">Membrane</keyword>